<dbReference type="Proteomes" id="UP000253307">
    <property type="component" value="Unassembled WGS sequence"/>
</dbReference>
<evidence type="ECO:0000313" key="3">
    <source>
        <dbReference type="Proteomes" id="UP000253307"/>
    </source>
</evidence>
<dbReference type="InterPro" id="IPR007163">
    <property type="entry name" value="VCA0040-like"/>
</dbReference>
<feature type="transmembrane region" description="Helical" evidence="1">
    <location>
        <begin position="220"/>
        <end position="238"/>
    </location>
</feature>
<proteinExistence type="predicted"/>
<dbReference type="PANTHER" id="PTHR37308">
    <property type="entry name" value="INTEGRAL MEMBRANE PROTEIN"/>
    <property type="match status" value="1"/>
</dbReference>
<name>A0A368BRY3_9GAMM</name>
<evidence type="ECO:0000313" key="2">
    <source>
        <dbReference type="EMBL" id="RCL40088.1"/>
    </source>
</evidence>
<dbReference type="Pfam" id="PF04018">
    <property type="entry name" value="VCA0040-like"/>
    <property type="match status" value="1"/>
</dbReference>
<feature type="transmembrane region" description="Helical" evidence="1">
    <location>
        <begin position="148"/>
        <end position="179"/>
    </location>
</feature>
<protein>
    <submittedName>
        <fullName evidence="2">DUF368 domain-containing protein</fullName>
    </submittedName>
</protein>
<sequence>MKNRLRYSLAGFCMGLAELIPGISGATIALLFGIYKNLISILSNIKLSKKIFSKEYFVNDLQISLMVFLIFSMIAAILLFSNLIHYLIESHSSEFFNILSVIMVLVSLRIFLFHPVSERSIQRLLFVIAGGLIGYLLSLFSVNFEEFIFFLFIGGFIAFTFFIIPGISGSAILLSIGLYETVISSIATFEVLNLLVFGLGCAASLILMPKLIKKIYEQNSLALDTFFAGLIFISGIFLW</sequence>
<reference evidence="2 3" key="1">
    <citation type="journal article" date="2018" name="Microbiome">
        <title>Fine metagenomic profile of the Mediterranean stratified and mixed water columns revealed by assembly and recruitment.</title>
        <authorList>
            <person name="Haro-Moreno J.M."/>
            <person name="Lopez-Perez M."/>
            <person name="De La Torre J.R."/>
            <person name="Picazo A."/>
            <person name="Camacho A."/>
            <person name="Rodriguez-Valera F."/>
        </authorList>
    </citation>
    <scope>NUCLEOTIDE SEQUENCE [LARGE SCALE GENOMIC DNA]</scope>
    <source>
        <strain evidence="2">MED-G82</strain>
    </source>
</reference>
<organism evidence="2 3">
    <name type="scientific">SAR86 cluster bacterium</name>
    <dbReference type="NCBI Taxonomy" id="2030880"/>
    <lineage>
        <taxon>Bacteria</taxon>
        <taxon>Pseudomonadati</taxon>
        <taxon>Pseudomonadota</taxon>
        <taxon>Gammaproteobacteria</taxon>
        <taxon>SAR86 cluster</taxon>
    </lineage>
</organism>
<dbReference type="EMBL" id="QOPE01000031">
    <property type="protein sequence ID" value="RCL40088.1"/>
    <property type="molecule type" value="Genomic_DNA"/>
</dbReference>
<feature type="transmembrane region" description="Helical" evidence="1">
    <location>
        <begin position="124"/>
        <end position="142"/>
    </location>
</feature>
<comment type="caution">
    <text evidence="2">The sequence shown here is derived from an EMBL/GenBank/DDBJ whole genome shotgun (WGS) entry which is preliminary data.</text>
</comment>
<dbReference type="PANTHER" id="PTHR37308:SF1">
    <property type="entry name" value="POLYPRENYL-PHOSPHATE TRANSPORTER"/>
    <property type="match status" value="1"/>
</dbReference>
<keyword evidence="1" id="KW-1133">Transmembrane helix</keyword>
<keyword evidence="1" id="KW-0812">Transmembrane</keyword>
<accession>A0A368BRY3</accession>
<feature type="transmembrane region" description="Helical" evidence="1">
    <location>
        <begin position="94"/>
        <end position="112"/>
    </location>
</feature>
<feature type="transmembrane region" description="Helical" evidence="1">
    <location>
        <begin position="191"/>
        <end position="208"/>
    </location>
</feature>
<gene>
    <name evidence="2" type="ORF">DBW96_03835</name>
</gene>
<evidence type="ECO:0000256" key="1">
    <source>
        <dbReference type="SAM" id="Phobius"/>
    </source>
</evidence>
<keyword evidence="1" id="KW-0472">Membrane</keyword>
<dbReference type="AlphaFoldDB" id="A0A368BRY3"/>
<feature type="transmembrane region" description="Helical" evidence="1">
    <location>
        <begin position="20"/>
        <end position="42"/>
    </location>
</feature>
<feature type="transmembrane region" description="Helical" evidence="1">
    <location>
        <begin position="63"/>
        <end position="88"/>
    </location>
</feature>